<evidence type="ECO:0000313" key="3">
    <source>
        <dbReference type="Proteomes" id="UP000651452"/>
    </source>
</evidence>
<accession>A0A8H7J5Z2</accession>
<proteinExistence type="predicted"/>
<keyword evidence="3" id="KW-1185">Reference proteome</keyword>
<gene>
    <name evidence="2" type="ORF">EKO04_004559</name>
</gene>
<name>A0A8H7J5Z2_9PLEO</name>
<feature type="compositionally biased region" description="Low complexity" evidence="1">
    <location>
        <begin position="108"/>
        <end position="122"/>
    </location>
</feature>
<organism evidence="2 3">
    <name type="scientific">Ascochyta lentis</name>
    <dbReference type="NCBI Taxonomy" id="205686"/>
    <lineage>
        <taxon>Eukaryota</taxon>
        <taxon>Fungi</taxon>
        <taxon>Dikarya</taxon>
        <taxon>Ascomycota</taxon>
        <taxon>Pezizomycotina</taxon>
        <taxon>Dothideomycetes</taxon>
        <taxon>Pleosporomycetidae</taxon>
        <taxon>Pleosporales</taxon>
        <taxon>Pleosporineae</taxon>
        <taxon>Didymellaceae</taxon>
        <taxon>Ascochyta</taxon>
    </lineage>
</organism>
<dbReference type="Proteomes" id="UP000651452">
    <property type="component" value="Unassembled WGS sequence"/>
</dbReference>
<dbReference type="AlphaFoldDB" id="A0A8H7J5Z2"/>
<dbReference type="EMBL" id="RZGK01000008">
    <property type="protein sequence ID" value="KAF9697235.1"/>
    <property type="molecule type" value="Genomic_DNA"/>
</dbReference>
<dbReference type="OrthoDB" id="3795238at2759"/>
<comment type="caution">
    <text evidence="2">The sequence shown here is derived from an EMBL/GenBank/DDBJ whole genome shotgun (WGS) entry which is preliminary data.</text>
</comment>
<evidence type="ECO:0000256" key="1">
    <source>
        <dbReference type="SAM" id="MobiDB-lite"/>
    </source>
</evidence>
<evidence type="ECO:0000313" key="2">
    <source>
        <dbReference type="EMBL" id="KAF9697235.1"/>
    </source>
</evidence>
<protein>
    <submittedName>
        <fullName evidence="2">Uncharacterized protein</fullName>
    </submittedName>
</protein>
<reference evidence="2" key="2">
    <citation type="submission" date="2020-09" db="EMBL/GenBank/DDBJ databases">
        <title>Reference genome assembly for Australian Ascochyta lentis isolate Al4.</title>
        <authorList>
            <person name="Lee R.C."/>
            <person name="Farfan-Caceres L.M."/>
            <person name="Debler J.W."/>
            <person name="Williams A.H."/>
            <person name="Henares B.M."/>
        </authorList>
    </citation>
    <scope>NUCLEOTIDE SEQUENCE</scope>
    <source>
        <strain evidence="2">Al4</strain>
    </source>
</reference>
<feature type="region of interest" description="Disordered" evidence="1">
    <location>
        <begin position="166"/>
        <end position="190"/>
    </location>
</feature>
<feature type="region of interest" description="Disordered" evidence="1">
    <location>
        <begin position="75"/>
        <end position="122"/>
    </location>
</feature>
<reference evidence="2" key="1">
    <citation type="submission" date="2018-12" db="EMBL/GenBank/DDBJ databases">
        <authorList>
            <person name="Syme R.A."/>
            <person name="Farfan-Caceres L."/>
            <person name="Lichtenzveig J."/>
        </authorList>
    </citation>
    <scope>NUCLEOTIDE SEQUENCE</scope>
    <source>
        <strain evidence="2">Al4</strain>
    </source>
</reference>
<sequence>MAITKKIQSVEQAIDIRESLRDTDKRLLKGARRNMMEQQHKSQSADLPPAPTELLEFTMLLDTYAEEILPSFRSRHRTDNIRSRSSNTISEHPDPVQRKPSKASTTGSHTNPSSSNVSPVSSHIPIIESSSVSNVSEVAEIPQARLRQKNVAMPSLRDTSIERPSMRPREYRNDPNGNILSPPKLVDRNMTGTPRRIVQFGRHTITLAPTRFTLNDNSLEVNDYTIAEAFFRAVIKHRDKLSELDHVLAMRHRMADDARWTGIPDWEITSRQIKFESSGLELWGL</sequence>